<sequence length="341" mass="38741">MVKSVMKIIKWSFPILLAGIVIAVHYFWLSKGLFSEFTCEAEKCGGYIEIFTHIAAVITLYFFALRLHHQEKQVDIQIQQTANQKEQIELQIKHRIDDRFKSSIELLGGDDISVRIGGIYSLFYLATEEDKYRNTIANILCSYIRSRTQEKDYQLNNSNAPSNEVQVTIDLLFKEDGLFKKHFDDILNSANLRGSYLVGADFSKSECKIIDFEGSDLEKSNFEYANSESSSFESCRCKDAIFTYAIMEKTRLNKADFSGAEFSFCKLNKSSVFNTDFSNAKFHDTEFKKVHCSGDATFSDNVRVNTGSPTEKEVHESGFKSVTSMFPEGDYTLNPSGSENT</sequence>
<dbReference type="InterPro" id="IPR001646">
    <property type="entry name" value="5peptide_repeat"/>
</dbReference>
<dbReference type="EMBL" id="QGKL01000006">
    <property type="protein sequence ID" value="PWQ99307.1"/>
    <property type="molecule type" value="Genomic_DNA"/>
</dbReference>
<reference evidence="2 3" key="1">
    <citation type="submission" date="2018-05" db="EMBL/GenBank/DDBJ databases">
        <title>Leucothrix arctica sp. nov., isolated from Arctic seawater.</title>
        <authorList>
            <person name="Choi A."/>
            <person name="Baek K."/>
        </authorList>
    </citation>
    <scope>NUCLEOTIDE SEQUENCE [LARGE SCALE GENOMIC DNA]</scope>
    <source>
        <strain evidence="2 3">IMCC9719</strain>
    </source>
</reference>
<evidence type="ECO:0000313" key="2">
    <source>
        <dbReference type="EMBL" id="PWQ99307.1"/>
    </source>
</evidence>
<dbReference type="Pfam" id="PF00805">
    <property type="entry name" value="Pentapeptide"/>
    <property type="match status" value="1"/>
</dbReference>
<evidence type="ECO:0000256" key="1">
    <source>
        <dbReference type="SAM" id="Phobius"/>
    </source>
</evidence>
<feature type="transmembrane region" description="Helical" evidence="1">
    <location>
        <begin position="50"/>
        <end position="67"/>
    </location>
</feature>
<keyword evidence="1" id="KW-0812">Transmembrane</keyword>
<evidence type="ECO:0000313" key="3">
    <source>
        <dbReference type="Proteomes" id="UP000245506"/>
    </source>
</evidence>
<dbReference type="SUPFAM" id="SSF141571">
    <property type="entry name" value="Pentapeptide repeat-like"/>
    <property type="match status" value="1"/>
</dbReference>
<dbReference type="Gene3D" id="2.160.20.80">
    <property type="entry name" value="E3 ubiquitin-protein ligase SopA"/>
    <property type="match status" value="1"/>
</dbReference>
<keyword evidence="1" id="KW-1133">Transmembrane helix</keyword>
<name>A0A317CM58_9GAMM</name>
<gene>
    <name evidence="2" type="ORF">DKT75_00990</name>
</gene>
<keyword evidence="1" id="KW-0472">Membrane</keyword>
<comment type="caution">
    <text evidence="2">The sequence shown here is derived from an EMBL/GenBank/DDBJ whole genome shotgun (WGS) entry which is preliminary data.</text>
</comment>
<evidence type="ECO:0008006" key="4">
    <source>
        <dbReference type="Google" id="ProtNLM"/>
    </source>
</evidence>
<organism evidence="2 3">
    <name type="scientific">Leucothrix arctica</name>
    <dbReference type="NCBI Taxonomy" id="1481894"/>
    <lineage>
        <taxon>Bacteria</taxon>
        <taxon>Pseudomonadati</taxon>
        <taxon>Pseudomonadota</taxon>
        <taxon>Gammaproteobacteria</taxon>
        <taxon>Thiotrichales</taxon>
        <taxon>Thiotrichaceae</taxon>
        <taxon>Leucothrix</taxon>
    </lineage>
</organism>
<accession>A0A317CM58</accession>
<dbReference type="InterPro" id="IPR051082">
    <property type="entry name" value="Pentapeptide-BTB/POZ_domain"/>
</dbReference>
<dbReference type="Proteomes" id="UP000245506">
    <property type="component" value="Unassembled WGS sequence"/>
</dbReference>
<dbReference type="PANTHER" id="PTHR14136:SF17">
    <property type="entry name" value="BTB_POZ DOMAIN-CONTAINING PROTEIN KCTD9"/>
    <property type="match status" value="1"/>
</dbReference>
<proteinExistence type="predicted"/>
<dbReference type="PANTHER" id="PTHR14136">
    <property type="entry name" value="BTB_POZ DOMAIN-CONTAINING PROTEIN KCTD9"/>
    <property type="match status" value="1"/>
</dbReference>
<dbReference type="AlphaFoldDB" id="A0A317CM58"/>
<keyword evidence="3" id="KW-1185">Reference proteome</keyword>
<feature type="transmembrane region" description="Helical" evidence="1">
    <location>
        <begin position="12"/>
        <end position="30"/>
    </location>
</feature>
<protein>
    <recommendedName>
        <fullName evidence="4">Pentapeptide repeat-containing protein</fullName>
    </recommendedName>
</protein>